<gene>
    <name evidence="10" type="ORF">SAMN04488056_11589</name>
</gene>
<protein>
    <submittedName>
        <fullName evidence="10">Multiple sugar transport system ATP-binding protein</fullName>
    </submittedName>
</protein>
<dbReference type="Pfam" id="PF08402">
    <property type="entry name" value="TOBE_2"/>
    <property type="match status" value="1"/>
</dbReference>
<feature type="domain" description="ABC transporter" evidence="9">
    <location>
        <begin position="2"/>
        <end position="250"/>
    </location>
</feature>
<dbReference type="InterPro" id="IPR017871">
    <property type="entry name" value="ABC_transporter-like_CS"/>
</dbReference>
<dbReference type="InterPro" id="IPR027417">
    <property type="entry name" value="P-loop_NTPase"/>
</dbReference>
<dbReference type="InterPro" id="IPR003439">
    <property type="entry name" value="ABC_transporter-like_ATP-bd"/>
</dbReference>
<dbReference type="Gene3D" id="2.40.50.140">
    <property type="entry name" value="Nucleic acid-binding proteins"/>
    <property type="match status" value="1"/>
</dbReference>
<dbReference type="InterPro" id="IPR003593">
    <property type="entry name" value="AAA+_ATPase"/>
</dbReference>
<keyword evidence="3" id="KW-0813">Transport</keyword>
<evidence type="ECO:0000313" key="11">
    <source>
        <dbReference type="Proteomes" id="UP000199236"/>
    </source>
</evidence>
<evidence type="ECO:0000313" key="10">
    <source>
        <dbReference type="EMBL" id="SFO90962.1"/>
    </source>
</evidence>
<dbReference type="EMBL" id="FOVR01000015">
    <property type="protein sequence ID" value="SFO90962.1"/>
    <property type="molecule type" value="Genomic_DNA"/>
</dbReference>
<dbReference type="STRING" id="655353.SAMN04488056_11589"/>
<dbReference type="SMART" id="SM00382">
    <property type="entry name" value="AAA"/>
    <property type="match status" value="1"/>
</dbReference>
<dbReference type="InterPro" id="IPR047641">
    <property type="entry name" value="ABC_transpr_MalK/UgpC-like"/>
</dbReference>
<name>A0A1I5L1E2_9HYPH</name>
<dbReference type="Gene3D" id="2.40.50.100">
    <property type="match status" value="1"/>
</dbReference>
<proteinExistence type="inferred from homology"/>
<keyword evidence="8" id="KW-0472">Membrane</keyword>
<dbReference type="PROSITE" id="PS00211">
    <property type="entry name" value="ABC_TRANSPORTER_1"/>
    <property type="match status" value="1"/>
</dbReference>
<evidence type="ECO:0000256" key="4">
    <source>
        <dbReference type="ARBA" id="ARBA00022475"/>
    </source>
</evidence>
<dbReference type="InterPro" id="IPR013611">
    <property type="entry name" value="Transp-assoc_OB_typ2"/>
</dbReference>
<dbReference type="Proteomes" id="UP000199236">
    <property type="component" value="Unassembled WGS sequence"/>
</dbReference>
<dbReference type="PANTHER" id="PTHR43875:SF15">
    <property type="entry name" value="TREHALOSE IMPORT ATP-BINDING PROTEIN SUGC"/>
    <property type="match status" value="1"/>
</dbReference>
<dbReference type="InterPro" id="IPR012340">
    <property type="entry name" value="NA-bd_OB-fold"/>
</dbReference>
<dbReference type="Pfam" id="PF00005">
    <property type="entry name" value="ABC_tran"/>
    <property type="match status" value="1"/>
</dbReference>
<sequence>MIQLKSLTRIFDDKPVLDAINLEIPEGSFTSLLGPSGCGKSTLLRILAGLDQPSAGTLLFDGEDVREKSATLRNIAMVFQSYALYPHMTVRANIGLPLAMRSMSRLERLPLVTALLPSARRKRAANGREVERIAAMLGLTELLERKPSELSGGQKQRVAVGRALVRDPKAFLFDEPLSNLDTKLRGQMREEISLLHKQTGKTFIYVTHDQTEAMSLSDQVAVMMEGHILQVAPPRILYSRPANTKVAAFVGEHPINLLTVKPVGTALQSPFGAFVLSEAWDGDIILGLRPENIALVENGPLQGRVTRVDYLGGHTLLDVELSEGICLRVADEEGPLVPAVGNVVQLSIAPQKIHLFKAESGERLPLEVRQRGEAV</sequence>
<dbReference type="GO" id="GO:0016887">
    <property type="term" value="F:ATP hydrolysis activity"/>
    <property type="evidence" value="ECO:0007669"/>
    <property type="project" value="InterPro"/>
</dbReference>
<dbReference type="SUPFAM" id="SSF52540">
    <property type="entry name" value="P-loop containing nucleoside triphosphate hydrolases"/>
    <property type="match status" value="1"/>
</dbReference>
<dbReference type="SUPFAM" id="SSF50331">
    <property type="entry name" value="MOP-like"/>
    <property type="match status" value="1"/>
</dbReference>
<keyword evidence="10" id="KW-0762">Sugar transport</keyword>
<dbReference type="PROSITE" id="PS50893">
    <property type="entry name" value="ABC_TRANSPORTER_2"/>
    <property type="match status" value="1"/>
</dbReference>
<evidence type="ECO:0000256" key="7">
    <source>
        <dbReference type="ARBA" id="ARBA00022967"/>
    </source>
</evidence>
<evidence type="ECO:0000256" key="8">
    <source>
        <dbReference type="ARBA" id="ARBA00023136"/>
    </source>
</evidence>
<keyword evidence="6 10" id="KW-0067">ATP-binding</keyword>
<dbReference type="FunFam" id="3.40.50.300:FF:000042">
    <property type="entry name" value="Maltose/maltodextrin ABC transporter, ATP-binding protein"/>
    <property type="match status" value="1"/>
</dbReference>
<accession>A0A1I5L1E2</accession>
<dbReference type="Gene3D" id="3.40.50.300">
    <property type="entry name" value="P-loop containing nucleotide triphosphate hydrolases"/>
    <property type="match status" value="1"/>
</dbReference>
<dbReference type="GO" id="GO:0005524">
    <property type="term" value="F:ATP binding"/>
    <property type="evidence" value="ECO:0007669"/>
    <property type="project" value="UniProtKB-KW"/>
</dbReference>
<comment type="similarity">
    <text evidence="2">Belongs to the ABC transporter superfamily.</text>
</comment>
<evidence type="ECO:0000256" key="3">
    <source>
        <dbReference type="ARBA" id="ARBA00022448"/>
    </source>
</evidence>
<comment type="subcellular location">
    <subcellularLocation>
        <location evidence="1">Cell inner membrane</location>
        <topology evidence="1">Peripheral membrane protein</topology>
    </subcellularLocation>
</comment>
<dbReference type="GO" id="GO:0140359">
    <property type="term" value="F:ABC-type transporter activity"/>
    <property type="evidence" value="ECO:0007669"/>
    <property type="project" value="UniProtKB-ARBA"/>
</dbReference>
<keyword evidence="7" id="KW-1278">Translocase</keyword>
<evidence type="ECO:0000256" key="1">
    <source>
        <dbReference type="ARBA" id="ARBA00004417"/>
    </source>
</evidence>
<dbReference type="RefSeq" id="WP_210186829.1">
    <property type="nucleotide sequence ID" value="NZ_FOVR01000015.1"/>
</dbReference>
<organism evidence="10 11">
    <name type="scientific">Cohaesibacter marisflavi</name>
    <dbReference type="NCBI Taxonomy" id="655353"/>
    <lineage>
        <taxon>Bacteria</taxon>
        <taxon>Pseudomonadati</taxon>
        <taxon>Pseudomonadota</taxon>
        <taxon>Alphaproteobacteria</taxon>
        <taxon>Hyphomicrobiales</taxon>
        <taxon>Cohaesibacteraceae</taxon>
    </lineage>
</organism>
<reference evidence="10 11" key="1">
    <citation type="submission" date="2016-10" db="EMBL/GenBank/DDBJ databases">
        <authorList>
            <person name="de Groot N.N."/>
        </authorList>
    </citation>
    <scope>NUCLEOTIDE SEQUENCE [LARGE SCALE GENOMIC DNA]</scope>
    <source>
        <strain evidence="10 11">CGMCC 1.9157</strain>
    </source>
</reference>
<dbReference type="GO" id="GO:0055052">
    <property type="term" value="C:ATP-binding cassette (ABC) transporter complex, substrate-binding subunit-containing"/>
    <property type="evidence" value="ECO:0007669"/>
    <property type="project" value="TreeGrafter"/>
</dbReference>
<dbReference type="PANTHER" id="PTHR43875">
    <property type="entry name" value="MALTODEXTRIN IMPORT ATP-BINDING PROTEIN MSMX"/>
    <property type="match status" value="1"/>
</dbReference>
<keyword evidence="4" id="KW-1003">Cell membrane</keyword>
<evidence type="ECO:0000256" key="6">
    <source>
        <dbReference type="ARBA" id="ARBA00022840"/>
    </source>
</evidence>
<evidence type="ECO:0000256" key="5">
    <source>
        <dbReference type="ARBA" id="ARBA00022741"/>
    </source>
</evidence>
<dbReference type="InterPro" id="IPR008995">
    <property type="entry name" value="Mo/tungstate-bd_C_term_dom"/>
</dbReference>
<dbReference type="AlphaFoldDB" id="A0A1I5L1E2"/>
<keyword evidence="11" id="KW-1185">Reference proteome</keyword>
<evidence type="ECO:0000256" key="2">
    <source>
        <dbReference type="ARBA" id="ARBA00005417"/>
    </source>
</evidence>
<keyword evidence="5" id="KW-0547">Nucleotide-binding</keyword>
<evidence type="ECO:0000259" key="9">
    <source>
        <dbReference type="PROSITE" id="PS50893"/>
    </source>
</evidence>